<dbReference type="Proteomes" id="UP000480246">
    <property type="component" value="Unassembled WGS sequence"/>
</dbReference>
<evidence type="ECO:0000259" key="1">
    <source>
        <dbReference type="Pfam" id="PF13157"/>
    </source>
</evidence>
<name>A0A7C8KPM8_9BACI</name>
<proteinExistence type="predicted"/>
<dbReference type="RefSeq" id="WP_153406703.1">
    <property type="nucleotide sequence ID" value="NZ_ML762451.1"/>
</dbReference>
<reference evidence="2 3" key="1">
    <citation type="submission" date="2019-10" db="EMBL/GenBank/DDBJ databases">
        <title>Gracilibacillus sp. nov. isolated from rice seeds.</title>
        <authorList>
            <person name="He S."/>
        </authorList>
    </citation>
    <scope>NUCLEOTIDE SEQUENCE [LARGE SCALE GENOMIC DNA]</scope>
    <source>
        <strain evidence="2 3">TD8</strain>
    </source>
</reference>
<dbReference type="AlphaFoldDB" id="A0A7C8KPM8"/>
<evidence type="ECO:0000313" key="2">
    <source>
        <dbReference type="EMBL" id="KAB8126284.1"/>
    </source>
</evidence>
<dbReference type="Pfam" id="PF13157">
    <property type="entry name" value="Enas"/>
    <property type="match status" value="1"/>
</dbReference>
<feature type="domain" description="Endospore appendages core" evidence="1">
    <location>
        <begin position="35"/>
        <end position="131"/>
    </location>
</feature>
<dbReference type="InterPro" id="IPR025055">
    <property type="entry name" value="Ena_core"/>
</dbReference>
<keyword evidence="3" id="KW-1185">Reference proteome</keyword>
<organism evidence="2 3">
    <name type="scientific">Gracilibacillus oryzae</name>
    <dbReference type="NCBI Taxonomy" id="1672701"/>
    <lineage>
        <taxon>Bacteria</taxon>
        <taxon>Bacillati</taxon>
        <taxon>Bacillota</taxon>
        <taxon>Bacilli</taxon>
        <taxon>Bacillales</taxon>
        <taxon>Bacillaceae</taxon>
        <taxon>Gracilibacillus</taxon>
    </lineage>
</organism>
<accession>A0A7C8KPM8</accession>
<dbReference type="EMBL" id="WEID01000111">
    <property type="protein sequence ID" value="KAB8126284.1"/>
    <property type="molecule type" value="Genomic_DNA"/>
</dbReference>
<comment type="caution">
    <text evidence="2">The sequence shown here is derived from an EMBL/GenBank/DDBJ whole genome shotgun (WGS) entry which is preliminary data.</text>
</comment>
<protein>
    <recommendedName>
        <fullName evidence="1">Endospore appendages core domain-containing protein</fullName>
    </recommendedName>
</protein>
<sequence length="194" mass="21952">MHKDMEKHFINVTKLIDWITKPAELQITKQLNCPQYITDKVCGNIELLCGERALLWQANGDLTVSGTVTVSHIFGCDYMEIIINGKAPIILSNGEEKTWNTTDLQTLEVRFNGVVSDICIGKYCLSLRYKLKSKDLPSKDCQVTCFLSDQFGNPEESVLCSIIPSERETFLQKVSLQLKGFITICFMHDGKRIP</sequence>
<gene>
    <name evidence="2" type="ORF">F9U64_20295</name>
</gene>
<evidence type="ECO:0000313" key="3">
    <source>
        <dbReference type="Proteomes" id="UP000480246"/>
    </source>
</evidence>
<dbReference type="OrthoDB" id="2680078at2"/>